<accession>A0A7W9SVI6</accession>
<proteinExistence type="predicted"/>
<dbReference type="Proteomes" id="UP000520814">
    <property type="component" value="Unassembled WGS sequence"/>
</dbReference>
<gene>
    <name evidence="1" type="ORF">HNQ39_004776</name>
</gene>
<name>A0A7W9SVI6_ARMRO</name>
<protein>
    <submittedName>
        <fullName evidence="1">Uncharacterized protein</fullName>
    </submittedName>
</protein>
<reference evidence="1 2" key="1">
    <citation type="submission" date="2020-08" db="EMBL/GenBank/DDBJ databases">
        <title>Genomic Encyclopedia of Type Strains, Phase IV (KMG-IV): sequencing the most valuable type-strain genomes for metagenomic binning, comparative biology and taxonomic classification.</title>
        <authorList>
            <person name="Goeker M."/>
        </authorList>
    </citation>
    <scope>NUCLEOTIDE SEQUENCE [LARGE SCALE GENOMIC DNA]</scope>
    <source>
        <strain evidence="1 2">DSM 23562</strain>
    </source>
</reference>
<sequence length="37" mass="3782">MALGAFSVFEASAVLSRVFGKGSSPYEMVGGTREGEG</sequence>
<comment type="caution">
    <text evidence="1">The sequence shown here is derived from an EMBL/GenBank/DDBJ whole genome shotgun (WGS) entry which is preliminary data.</text>
</comment>
<keyword evidence="2" id="KW-1185">Reference proteome</keyword>
<organism evidence="1 2">
    <name type="scientific">Armatimonas rosea</name>
    <dbReference type="NCBI Taxonomy" id="685828"/>
    <lineage>
        <taxon>Bacteria</taxon>
        <taxon>Bacillati</taxon>
        <taxon>Armatimonadota</taxon>
        <taxon>Armatimonadia</taxon>
        <taxon>Armatimonadales</taxon>
        <taxon>Armatimonadaceae</taxon>
        <taxon>Armatimonas</taxon>
    </lineage>
</organism>
<evidence type="ECO:0000313" key="1">
    <source>
        <dbReference type="EMBL" id="MBB6052944.1"/>
    </source>
</evidence>
<dbReference type="AlphaFoldDB" id="A0A7W9SVI6"/>
<evidence type="ECO:0000313" key="2">
    <source>
        <dbReference type="Proteomes" id="UP000520814"/>
    </source>
</evidence>
<dbReference type="EMBL" id="JACHGW010000005">
    <property type="protein sequence ID" value="MBB6052944.1"/>
    <property type="molecule type" value="Genomic_DNA"/>
</dbReference>